<evidence type="ECO:0000313" key="6">
    <source>
        <dbReference type="Proteomes" id="UP000325081"/>
    </source>
</evidence>
<accession>A0A5A7QJJ2</accession>
<keyword evidence="2" id="KW-0963">Cytoplasm</keyword>
<dbReference type="AlphaFoldDB" id="A0A5A7QJJ2"/>
<evidence type="ECO:0000256" key="2">
    <source>
        <dbReference type="ARBA" id="ARBA00022490"/>
    </source>
</evidence>
<reference evidence="6" key="1">
    <citation type="journal article" date="2019" name="Curr. Biol.">
        <title>Genome Sequence of Striga asiatica Provides Insight into the Evolution of Plant Parasitism.</title>
        <authorList>
            <person name="Yoshida S."/>
            <person name="Kim S."/>
            <person name="Wafula E.K."/>
            <person name="Tanskanen J."/>
            <person name="Kim Y.M."/>
            <person name="Honaas L."/>
            <person name="Yang Z."/>
            <person name="Spallek T."/>
            <person name="Conn C.E."/>
            <person name="Ichihashi Y."/>
            <person name="Cheong K."/>
            <person name="Cui S."/>
            <person name="Der J.P."/>
            <person name="Gundlach H."/>
            <person name="Jiao Y."/>
            <person name="Hori C."/>
            <person name="Ishida J.K."/>
            <person name="Kasahara H."/>
            <person name="Kiba T."/>
            <person name="Kim M.S."/>
            <person name="Koo N."/>
            <person name="Laohavisit A."/>
            <person name="Lee Y.H."/>
            <person name="Lumba S."/>
            <person name="McCourt P."/>
            <person name="Mortimer J.C."/>
            <person name="Mutuku J.M."/>
            <person name="Nomura T."/>
            <person name="Sasaki-Sekimoto Y."/>
            <person name="Seto Y."/>
            <person name="Wang Y."/>
            <person name="Wakatake T."/>
            <person name="Sakakibara H."/>
            <person name="Demura T."/>
            <person name="Yamaguchi S."/>
            <person name="Yoneyama K."/>
            <person name="Manabe R.I."/>
            <person name="Nelson D.C."/>
            <person name="Schulman A.H."/>
            <person name="Timko M.P."/>
            <person name="dePamphilis C.W."/>
            <person name="Choi D."/>
            <person name="Shirasu K."/>
        </authorList>
    </citation>
    <scope>NUCLEOTIDE SEQUENCE [LARGE SCALE GENOMIC DNA]</scope>
    <source>
        <strain evidence="6">cv. UVA1</strain>
    </source>
</reference>
<evidence type="ECO:0000256" key="1">
    <source>
        <dbReference type="ARBA" id="ARBA00004496"/>
    </source>
</evidence>
<dbReference type="EMBL" id="BKCP01007181">
    <property type="protein sequence ID" value="GER45304.1"/>
    <property type="molecule type" value="Genomic_DNA"/>
</dbReference>
<keyword evidence="6" id="KW-1185">Reference proteome</keyword>
<feature type="compositionally biased region" description="Low complexity" evidence="3">
    <location>
        <begin position="18"/>
        <end position="40"/>
    </location>
</feature>
<evidence type="ECO:0000313" key="5">
    <source>
        <dbReference type="EMBL" id="GER45304.1"/>
    </source>
</evidence>
<organism evidence="5 6">
    <name type="scientific">Striga asiatica</name>
    <name type="common">Asiatic witchweed</name>
    <name type="synonym">Buchnera asiatica</name>
    <dbReference type="NCBI Taxonomy" id="4170"/>
    <lineage>
        <taxon>Eukaryota</taxon>
        <taxon>Viridiplantae</taxon>
        <taxon>Streptophyta</taxon>
        <taxon>Embryophyta</taxon>
        <taxon>Tracheophyta</taxon>
        <taxon>Spermatophyta</taxon>
        <taxon>Magnoliopsida</taxon>
        <taxon>eudicotyledons</taxon>
        <taxon>Gunneridae</taxon>
        <taxon>Pentapetalae</taxon>
        <taxon>asterids</taxon>
        <taxon>lamiids</taxon>
        <taxon>Lamiales</taxon>
        <taxon>Orobanchaceae</taxon>
        <taxon>Buchnereae</taxon>
        <taxon>Striga</taxon>
    </lineage>
</organism>
<comment type="caution">
    <text evidence="5">The sequence shown here is derived from an EMBL/GenBank/DDBJ whole genome shotgun (WGS) entry which is preliminary data.</text>
</comment>
<protein>
    <submittedName>
        <fullName evidence="5">RNA binding protein</fullName>
    </submittedName>
</protein>
<evidence type="ECO:0000259" key="4">
    <source>
        <dbReference type="Pfam" id="PF09598"/>
    </source>
</evidence>
<comment type="subcellular location">
    <subcellularLocation>
        <location evidence="1">Cytoplasm</location>
    </subcellularLocation>
</comment>
<dbReference type="GO" id="GO:0005737">
    <property type="term" value="C:cytoplasm"/>
    <property type="evidence" value="ECO:0007669"/>
    <property type="project" value="UniProtKB-SubCell"/>
</dbReference>
<gene>
    <name evidence="5" type="ORF">STAS_22247</name>
</gene>
<proteinExistence type="predicted"/>
<evidence type="ECO:0000256" key="3">
    <source>
        <dbReference type="SAM" id="MobiDB-lite"/>
    </source>
</evidence>
<dbReference type="Pfam" id="PF09598">
    <property type="entry name" value="Stm1_N"/>
    <property type="match status" value="1"/>
</dbReference>
<dbReference type="InterPro" id="IPR019084">
    <property type="entry name" value="STM1-like_N"/>
</dbReference>
<feature type="region of interest" description="Disordered" evidence="3">
    <location>
        <begin position="18"/>
        <end position="60"/>
    </location>
</feature>
<sequence>MATLNPFGLLGDDDAEDPLQLLAAQQKAAAPTPARAPAQLKKGPVKTEPEAKLPTKPAPPAQADLADLTNKKKVLQERSYGFSSILKKTLGTQVRSEMKSGDLSDIDIAAVSILKPTHMILDWLQYCCHVNDVRELTVFHLTYVLNVFFNIILKPTHMIFKFLKDFLLVREVG</sequence>
<feature type="domain" description="STM1-like N-terminal" evidence="4">
    <location>
        <begin position="1"/>
        <end position="63"/>
    </location>
</feature>
<dbReference type="Proteomes" id="UP000325081">
    <property type="component" value="Unassembled WGS sequence"/>
</dbReference>
<name>A0A5A7QJJ2_STRAF</name>